<dbReference type="GeneID" id="98173030"/>
<dbReference type="RefSeq" id="XP_070913808.1">
    <property type="nucleotide sequence ID" value="XM_071057707.1"/>
</dbReference>
<sequence>MFWSAYGNASPLWKTDWRIPSLPVSEADSTQVAKLSTASSGLSEATAAGQGIRELDRSDARPSLLLDGLADGISVGASVCDTEEFLPQGERRIAGEAAEDFLYRLVAAETTGFADRAVQACAPMLRSLQGFRTGQLESPFCVGPSARITIVTQSKYVSGFQKQVGYIDKTASAVEAQGYSVTVPLMGALVIRVIITLFIHRVQVTVLSIAIFSHCTANRRCTTT</sequence>
<dbReference type="Proteomes" id="UP001628179">
    <property type="component" value="Unassembled WGS sequence"/>
</dbReference>
<gene>
    <name evidence="1" type="ORF">MFIFM68171_02285</name>
</gene>
<dbReference type="EMBL" id="BAAFSV010000001">
    <property type="protein sequence ID" value="GAB1312075.1"/>
    <property type="molecule type" value="Genomic_DNA"/>
</dbReference>
<proteinExistence type="predicted"/>
<reference evidence="1 2" key="1">
    <citation type="submission" date="2024-09" db="EMBL/GenBank/DDBJ databases">
        <title>Itraconazole resistance in Madurella fahalii resulting from another homologue of gene encoding cytochrome P450 14-alpha sterol demethylase (CYP51).</title>
        <authorList>
            <person name="Yoshioka I."/>
            <person name="Fahal A.H."/>
            <person name="Kaneko S."/>
            <person name="Yaguchi T."/>
        </authorList>
    </citation>
    <scope>NUCLEOTIDE SEQUENCE [LARGE SCALE GENOMIC DNA]</scope>
    <source>
        <strain evidence="1 2">IFM 68171</strain>
    </source>
</reference>
<name>A0ABQ0G3E1_9PEZI</name>
<evidence type="ECO:0000313" key="1">
    <source>
        <dbReference type="EMBL" id="GAB1312075.1"/>
    </source>
</evidence>
<protein>
    <submittedName>
        <fullName evidence="1">Uncharacterized protein</fullName>
    </submittedName>
</protein>
<evidence type="ECO:0000313" key="2">
    <source>
        <dbReference type="Proteomes" id="UP001628179"/>
    </source>
</evidence>
<accession>A0ABQ0G3E1</accession>
<comment type="caution">
    <text evidence="1">The sequence shown here is derived from an EMBL/GenBank/DDBJ whole genome shotgun (WGS) entry which is preliminary data.</text>
</comment>
<keyword evidence="2" id="KW-1185">Reference proteome</keyword>
<organism evidence="1 2">
    <name type="scientific">Madurella fahalii</name>
    <dbReference type="NCBI Taxonomy" id="1157608"/>
    <lineage>
        <taxon>Eukaryota</taxon>
        <taxon>Fungi</taxon>
        <taxon>Dikarya</taxon>
        <taxon>Ascomycota</taxon>
        <taxon>Pezizomycotina</taxon>
        <taxon>Sordariomycetes</taxon>
        <taxon>Sordariomycetidae</taxon>
        <taxon>Sordariales</taxon>
        <taxon>Sordariales incertae sedis</taxon>
        <taxon>Madurella</taxon>
    </lineage>
</organism>